<organism evidence="1">
    <name type="scientific">Rhodococcus hoagii (strain 103S)</name>
    <name type="common">Rhodococcus equi</name>
    <dbReference type="NCBI Taxonomy" id="685727"/>
    <lineage>
        <taxon>Bacteria</taxon>
        <taxon>Bacillati</taxon>
        <taxon>Actinomycetota</taxon>
        <taxon>Actinomycetes</taxon>
        <taxon>Mycobacteriales</taxon>
        <taxon>Nocardiaceae</taxon>
        <taxon>Prescottella</taxon>
    </lineage>
</organism>
<dbReference type="Proteomes" id="UP001154400">
    <property type="component" value="Chromosome"/>
</dbReference>
<proteinExistence type="predicted"/>
<reference evidence="1" key="1">
    <citation type="journal article" date="2010" name="PLoS Genet.">
        <title>The genome of a pathogenic rhodococcus: cooptive virulence underpinned by key gene acquisitions.</title>
        <authorList>
            <person name="Letek M."/>
            <person name="Gonzalez P."/>
            <person name="Macarthur I."/>
            <person name="Rodriguez H."/>
            <person name="Freeman T.C."/>
            <person name="Valero-Rello A."/>
            <person name="Blanco M."/>
            <person name="Buckley T."/>
            <person name="Cherevach I."/>
            <person name="Fahey R."/>
            <person name="Hapeshi A."/>
            <person name="Holdstock J."/>
            <person name="Leadon D."/>
            <person name="Navas J."/>
            <person name="Ocampo A."/>
            <person name="Quail M.A."/>
            <person name="Sanders M."/>
            <person name="Scortti M.M."/>
            <person name="Prescott J.F."/>
            <person name="Fogarty U."/>
            <person name="Meijer W.G."/>
            <person name="Parkhill J."/>
            <person name="Bentley S.D."/>
            <person name="Vazquez-Boland J.A."/>
        </authorList>
    </citation>
    <scope>NUCLEOTIDE SEQUENCE [LARGE SCALE GENOMIC DNA]</scope>
    <source>
        <strain evidence="1 2">103S</strain>
    </source>
</reference>
<accession>A0A3S5YCB0</accession>
<evidence type="ECO:0000313" key="2">
    <source>
        <dbReference type="Proteomes" id="UP000006892"/>
    </source>
</evidence>
<name>A0A3S5YCB0_RHOH1</name>
<dbReference type="KEGG" id="req:REQ_41760"/>
<sequence>MTGIDDLTRVRTVADAVLYEGYLLYPYRSTSGKNQSRWQFGVLGPVGAADRGAGEDAAMRVECVLDRGVDDAVVEPVLRFLQLQVRTAESLGPAGYESVPELTLDGRTWVSWDEAVEVEIPLGAVTVAELLSGTTVDVVVPGGVDVEQLGPTARLVRQRFPVRAVADLRATADRGGLRVGIEVRNTATLGDLDRPDVAVKDTAIRHSLIGAHLIVSVSGARFVSLVDPPAEFAAAVDGCRQYRCHPVLAGEADPSRPGTCDVMLASPIILYDHPEVAEESGGDLFDATEIDEILTLRIMTLTDDEKAQARATDPRAAEIIDRCDNMSPDEMQRLHGALRNPRAFEPPTFVTPGGLVPEVPDDVPWWDPAADASVRPATDGVLVGGVRVAKGSLVRLKPSRRADAQDLFFAGQVARVATVHADVDGGTHVGVVLVDDPAAELHEWYGRYLYFAPDEVEPLDAVAGGADDREESQS</sequence>
<evidence type="ECO:0000313" key="1">
    <source>
        <dbReference type="EMBL" id="CBH50144.1"/>
    </source>
</evidence>
<gene>
    <name evidence="1" type="ordered locus">REQ_41760</name>
</gene>
<dbReference type="AlphaFoldDB" id="A0A3S5YCB0"/>
<protein>
    <submittedName>
        <fullName evidence="1">Uncharacterized protein</fullName>
    </submittedName>
</protein>
<dbReference type="EMBL" id="FN563149">
    <property type="protein sequence ID" value="CBH50144.1"/>
    <property type="molecule type" value="Genomic_DNA"/>
</dbReference>
<dbReference type="RefSeq" id="WP_013417283.1">
    <property type="nucleotide sequence ID" value="NC_014659.1"/>
</dbReference>